<sequence length="303" mass="33164">MNTIYQFKRKLLSAVGISVVLFAIGGCSEPQTQQPKQPEGAAEATSAQAPQVSVQLYSVKDSLKADFKGTLEQIANLGFDGVEFAGDFGPYAEDPEGLKDYLASIGLQASGAHVGIDQLKNNFDNTTDFYKKLGASWLIIPWDDRAFNGDDVKAVAEDLSALAEKLKPLDMRVGFHNHAQEWQDYGDASYLEYLAENTPKSVILQQDVGWTIDAGEDPIAFVKHYPGRTLTTHFKSDVAEDSQYVPIIGKDNIDWKAVYTATITDGGAKWIVIEQEEYPNGLSPMEALTQSKAGFDGIIKSAR</sequence>
<organism evidence="3 4">
    <name type="scientific">Alteromonas pelagimontana</name>
    <dbReference type="NCBI Taxonomy" id="1858656"/>
    <lineage>
        <taxon>Bacteria</taxon>
        <taxon>Pseudomonadati</taxon>
        <taxon>Pseudomonadota</taxon>
        <taxon>Gammaproteobacteria</taxon>
        <taxon>Alteromonadales</taxon>
        <taxon>Alteromonadaceae</taxon>
        <taxon>Alteromonas/Salinimonas group</taxon>
        <taxon>Alteromonas</taxon>
    </lineage>
</organism>
<name>A0A6M4MGG8_9ALTE</name>
<evidence type="ECO:0000313" key="4">
    <source>
        <dbReference type="Proteomes" id="UP000219285"/>
    </source>
</evidence>
<evidence type="ECO:0000259" key="2">
    <source>
        <dbReference type="Pfam" id="PF01261"/>
    </source>
</evidence>
<protein>
    <submittedName>
        <fullName evidence="3">Sugar phosphate isomerase/epimerase</fullName>
    </submittedName>
</protein>
<dbReference type="EMBL" id="CP052766">
    <property type="protein sequence ID" value="QJR82284.1"/>
    <property type="molecule type" value="Genomic_DNA"/>
</dbReference>
<reference evidence="3 4" key="2">
    <citation type="submission" date="2020-04" db="EMBL/GenBank/DDBJ databases">
        <title>Complete genome sequence of Alteromonas pelagimontana 5.12T.</title>
        <authorList>
            <person name="Sinha R.K."/>
            <person name="Krishnan K.P."/>
            <person name="Kurian J.P."/>
        </authorList>
    </citation>
    <scope>NUCLEOTIDE SEQUENCE [LARGE SCALE GENOMIC DNA]</scope>
    <source>
        <strain evidence="3 4">5.12</strain>
    </source>
</reference>
<accession>A0A6M4MGG8</accession>
<dbReference type="RefSeq" id="WP_075609724.1">
    <property type="nucleotide sequence ID" value="NZ_CP052766.1"/>
</dbReference>
<dbReference type="AlphaFoldDB" id="A0A6M4MGG8"/>
<evidence type="ECO:0000313" key="3">
    <source>
        <dbReference type="EMBL" id="QJR82284.1"/>
    </source>
</evidence>
<keyword evidence="1" id="KW-0732">Signal</keyword>
<dbReference type="PANTHER" id="PTHR12110">
    <property type="entry name" value="HYDROXYPYRUVATE ISOMERASE"/>
    <property type="match status" value="1"/>
</dbReference>
<reference evidence="4" key="1">
    <citation type="submission" date="2014-12" db="EMBL/GenBank/DDBJ databases">
        <title>Complete genome sequence of a multi-drug resistant Klebsiella pneumoniae.</title>
        <authorList>
            <person name="Hua X."/>
            <person name="Chen Q."/>
            <person name="Li X."/>
            <person name="Feng Y."/>
            <person name="Ruan Z."/>
            <person name="Yu Y."/>
        </authorList>
    </citation>
    <scope>NUCLEOTIDE SEQUENCE [LARGE SCALE GENOMIC DNA]</scope>
    <source>
        <strain evidence="4">5.12</strain>
    </source>
</reference>
<keyword evidence="3" id="KW-0413">Isomerase</keyword>
<keyword evidence="4" id="KW-1185">Reference proteome</keyword>
<feature type="chain" id="PRO_5029009661" evidence="1">
    <location>
        <begin position="24"/>
        <end position="303"/>
    </location>
</feature>
<gene>
    <name evidence="3" type="ORF">CA267_016765</name>
</gene>
<evidence type="ECO:0000256" key="1">
    <source>
        <dbReference type="SAM" id="SignalP"/>
    </source>
</evidence>
<dbReference type="Gene3D" id="3.20.20.150">
    <property type="entry name" value="Divalent-metal-dependent TIM barrel enzymes"/>
    <property type="match status" value="1"/>
</dbReference>
<dbReference type="KEGG" id="apel:CA267_016765"/>
<dbReference type="Proteomes" id="UP000219285">
    <property type="component" value="Chromosome"/>
</dbReference>
<dbReference type="InterPro" id="IPR013022">
    <property type="entry name" value="Xyl_isomerase-like_TIM-brl"/>
</dbReference>
<dbReference type="SUPFAM" id="SSF51658">
    <property type="entry name" value="Xylose isomerase-like"/>
    <property type="match status" value="1"/>
</dbReference>
<dbReference type="Pfam" id="PF01261">
    <property type="entry name" value="AP_endonuc_2"/>
    <property type="match status" value="1"/>
</dbReference>
<feature type="signal peptide" evidence="1">
    <location>
        <begin position="1"/>
        <end position="23"/>
    </location>
</feature>
<dbReference type="PANTHER" id="PTHR12110:SF41">
    <property type="entry name" value="INOSOSE DEHYDRATASE"/>
    <property type="match status" value="1"/>
</dbReference>
<proteinExistence type="predicted"/>
<dbReference type="InterPro" id="IPR050312">
    <property type="entry name" value="IolE/XylAMocC-like"/>
</dbReference>
<dbReference type="InterPro" id="IPR036237">
    <property type="entry name" value="Xyl_isomerase-like_sf"/>
</dbReference>
<dbReference type="OrthoDB" id="6258928at2"/>
<feature type="domain" description="Xylose isomerase-like TIM barrel" evidence="2">
    <location>
        <begin position="72"/>
        <end position="284"/>
    </location>
</feature>
<dbReference type="GO" id="GO:0016853">
    <property type="term" value="F:isomerase activity"/>
    <property type="evidence" value="ECO:0007669"/>
    <property type="project" value="UniProtKB-KW"/>
</dbReference>